<dbReference type="AlphaFoldDB" id="A0A134CHU0"/>
<evidence type="ECO:0000313" key="11">
    <source>
        <dbReference type="Proteomes" id="UP000070160"/>
    </source>
</evidence>
<dbReference type="Gene3D" id="3.30.1300.30">
    <property type="entry name" value="GSPII I/J protein-like"/>
    <property type="match status" value="1"/>
</dbReference>
<dbReference type="SUPFAM" id="SSF54523">
    <property type="entry name" value="Pili subunits"/>
    <property type="match status" value="1"/>
</dbReference>
<evidence type="ECO:0000256" key="5">
    <source>
        <dbReference type="ARBA" id="ARBA00022729"/>
    </source>
</evidence>
<name>A0A134CHU0_9FIRM</name>
<evidence type="ECO:0000313" key="10">
    <source>
        <dbReference type="EMBL" id="KXB91664.1"/>
    </source>
</evidence>
<keyword evidence="7" id="KW-0998">Cell outer membrane</keyword>
<dbReference type="InterPro" id="IPR005594">
    <property type="entry name" value="YadA_C"/>
</dbReference>
<gene>
    <name evidence="10" type="ORF">HMPREF3182_00686</name>
</gene>
<sequence>TDLTTYKGKTDKLEKDLQDYDTVKTNAENAVQNKTDITDLKQKVAAAEKKVEAAETNLNKQAEVFRNVGQGVDQNAKEAKQKAEEALNKVNDVDGKVQHMETDLTTYKGKTDTLENKLQDYDTVKTNAANAVQNKADIIDLKQKADKVGDLEKNVTQIDTTVKSHNEEITKIKDGNQEFQEGIAGQLRQAKTETDEKVKAISGKADSAANKVGDLEAKLVDYDQVKKKANKADALDQKIDNTKTDLEKTIKTVDEKVTKLANPEARIKEVEKTFGDKLARMEGYTNKGLAKVTALSGLHPLGYDAASKWNISVATGHYKSENAIAMGAFFQPNRHVLLSFAGTVSGGDDAYTVGASIRVGRSGHKEMSGAAEGMISATEFYDIVGKLQDEIARQRQEIEALKNR</sequence>
<keyword evidence="5" id="KW-0732">Signal</keyword>
<feature type="domain" description="Trimeric autotransporter adhesin YadA-like C-terminal membrane anchor" evidence="9">
    <location>
        <begin position="303"/>
        <end position="357"/>
    </location>
</feature>
<dbReference type="Proteomes" id="UP000070160">
    <property type="component" value="Unassembled WGS sequence"/>
</dbReference>
<dbReference type="SUPFAM" id="SSF57997">
    <property type="entry name" value="Tropomyosin"/>
    <property type="match status" value="1"/>
</dbReference>
<evidence type="ECO:0000256" key="3">
    <source>
        <dbReference type="ARBA" id="ARBA00022452"/>
    </source>
</evidence>
<keyword evidence="3" id="KW-1134">Transmembrane beta strand</keyword>
<comment type="caution">
    <text evidence="10">The sequence shown here is derived from an EMBL/GenBank/DDBJ whole genome shotgun (WGS) entry which is preliminary data.</text>
</comment>
<feature type="coiled-coil region" evidence="8">
    <location>
        <begin position="10"/>
        <end position="96"/>
    </location>
</feature>
<keyword evidence="11" id="KW-1185">Reference proteome</keyword>
<dbReference type="Pfam" id="PF03895">
    <property type="entry name" value="YadA_anchor"/>
    <property type="match status" value="1"/>
</dbReference>
<evidence type="ECO:0000256" key="1">
    <source>
        <dbReference type="ARBA" id="ARBA00004241"/>
    </source>
</evidence>
<evidence type="ECO:0000256" key="2">
    <source>
        <dbReference type="ARBA" id="ARBA00004442"/>
    </source>
</evidence>
<dbReference type="PATRIC" id="fig|1588748.3.peg.650"/>
<dbReference type="STRING" id="1588748.HMPREF3182_00686"/>
<evidence type="ECO:0000259" key="9">
    <source>
        <dbReference type="Pfam" id="PF03895"/>
    </source>
</evidence>
<feature type="non-terminal residue" evidence="10">
    <location>
        <position position="1"/>
    </location>
</feature>
<dbReference type="InterPro" id="IPR045584">
    <property type="entry name" value="Pilin-like"/>
</dbReference>
<comment type="subcellular location">
    <subcellularLocation>
        <location evidence="2">Cell outer membrane</location>
    </subcellularLocation>
    <subcellularLocation>
        <location evidence="1">Cell surface</location>
    </subcellularLocation>
</comment>
<protein>
    <recommendedName>
        <fullName evidence="9">Trimeric autotransporter adhesin YadA-like C-terminal membrane anchor domain-containing protein</fullName>
    </recommendedName>
</protein>
<dbReference type="RefSeq" id="WP_062485418.1">
    <property type="nucleotide sequence ID" value="NZ_KQ960941.1"/>
</dbReference>
<evidence type="ECO:0000256" key="6">
    <source>
        <dbReference type="ARBA" id="ARBA00023136"/>
    </source>
</evidence>
<feature type="coiled-coil region" evidence="8">
    <location>
        <begin position="225"/>
        <end position="252"/>
    </location>
</feature>
<reference evidence="11" key="1">
    <citation type="submission" date="2016-01" db="EMBL/GenBank/DDBJ databases">
        <authorList>
            <person name="Mitreva M."/>
            <person name="Pepin K.H."/>
            <person name="Mihindukulasuriya K.A."/>
            <person name="Fulton R."/>
            <person name="Fronick C."/>
            <person name="O'Laughlin M."/>
            <person name="Miner T."/>
            <person name="Herter B."/>
            <person name="Rosa B.A."/>
            <person name="Cordes M."/>
            <person name="Tomlinson C."/>
            <person name="Wollam A."/>
            <person name="Palsikar V.B."/>
            <person name="Mardis E.R."/>
            <person name="Wilson R.K."/>
        </authorList>
    </citation>
    <scope>NUCLEOTIDE SEQUENCE [LARGE SCALE GENOMIC DNA]</scope>
    <source>
        <strain evidence="11">KA00182</strain>
    </source>
</reference>
<evidence type="ECO:0000256" key="7">
    <source>
        <dbReference type="ARBA" id="ARBA00023237"/>
    </source>
</evidence>
<organism evidence="10 11">
    <name type="scientific">Megasphaera hutchinsoni</name>
    <dbReference type="NCBI Taxonomy" id="1588748"/>
    <lineage>
        <taxon>Bacteria</taxon>
        <taxon>Bacillati</taxon>
        <taxon>Bacillota</taxon>
        <taxon>Negativicutes</taxon>
        <taxon>Veillonellales</taxon>
        <taxon>Veillonellaceae</taxon>
        <taxon>Megasphaera</taxon>
    </lineage>
</organism>
<keyword evidence="4" id="KW-0812">Transmembrane</keyword>
<evidence type="ECO:0000256" key="4">
    <source>
        <dbReference type="ARBA" id="ARBA00022692"/>
    </source>
</evidence>
<proteinExistence type="predicted"/>
<accession>A0A134CHU0</accession>
<keyword evidence="8" id="KW-0175">Coiled coil</keyword>
<keyword evidence="6" id="KW-0472">Membrane</keyword>
<evidence type="ECO:0000256" key="8">
    <source>
        <dbReference type="SAM" id="Coils"/>
    </source>
</evidence>
<dbReference type="GO" id="GO:0009986">
    <property type="term" value="C:cell surface"/>
    <property type="evidence" value="ECO:0007669"/>
    <property type="project" value="UniProtKB-SubCell"/>
</dbReference>
<dbReference type="GO" id="GO:0009279">
    <property type="term" value="C:cell outer membrane"/>
    <property type="evidence" value="ECO:0007669"/>
    <property type="project" value="UniProtKB-SubCell"/>
</dbReference>
<dbReference type="EMBL" id="LSDT01000028">
    <property type="protein sequence ID" value="KXB91664.1"/>
    <property type="molecule type" value="Genomic_DNA"/>
</dbReference>